<dbReference type="AlphaFoldDB" id="A0A371YWH4"/>
<dbReference type="EMBL" id="QUWV01000188">
    <property type="protein sequence ID" value="RFD18596.1"/>
    <property type="molecule type" value="Genomic_DNA"/>
</dbReference>
<proteinExistence type="predicted"/>
<evidence type="ECO:0000313" key="2">
    <source>
        <dbReference type="Proteomes" id="UP000262371"/>
    </source>
</evidence>
<name>A0A371YWH4_9PROT</name>
<dbReference type="Proteomes" id="UP000262371">
    <property type="component" value="Unassembled WGS sequence"/>
</dbReference>
<accession>A0A371YWH4</accession>
<sequence>MKNPGQFSVKINIWGIRGISADVRQAVITQSQKQGMKAGEWLTVAILEKIKQDRNAGKALVANNGKPAVSAEDASAVFALLERLQGMGIEPPERMKKQAIMMVRRCISSKKLNIESYFCYLIYIITNFLS</sequence>
<reference evidence="1 2" key="1">
    <citation type="submission" date="2018-08" db="EMBL/GenBank/DDBJ databases">
        <title>Komagataeibacter sp. AV 382.</title>
        <authorList>
            <person name="Skraban J."/>
            <person name="Trcek J."/>
        </authorList>
    </citation>
    <scope>NUCLEOTIDE SEQUENCE [LARGE SCALE GENOMIC DNA]</scope>
    <source>
        <strain evidence="1 2">AV 382</strain>
    </source>
</reference>
<keyword evidence="2" id="KW-1185">Reference proteome</keyword>
<comment type="caution">
    <text evidence="1">The sequence shown here is derived from an EMBL/GenBank/DDBJ whole genome shotgun (WGS) entry which is preliminary data.</text>
</comment>
<protein>
    <submittedName>
        <fullName evidence="1">Uncharacterized protein</fullName>
    </submittedName>
</protein>
<organism evidence="1 2">
    <name type="scientific">Komagataeibacter melaceti</name>
    <dbReference type="NCBI Taxonomy" id="2766577"/>
    <lineage>
        <taxon>Bacteria</taxon>
        <taxon>Pseudomonadati</taxon>
        <taxon>Pseudomonadota</taxon>
        <taxon>Alphaproteobacteria</taxon>
        <taxon>Acetobacterales</taxon>
        <taxon>Acetobacteraceae</taxon>
        <taxon>Komagataeibacter</taxon>
    </lineage>
</organism>
<evidence type="ECO:0000313" key="1">
    <source>
        <dbReference type="EMBL" id="RFD18596.1"/>
    </source>
</evidence>
<gene>
    <name evidence="1" type="ORF">DY926_15765</name>
</gene>
<dbReference type="RefSeq" id="WP_116704224.1">
    <property type="nucleotide sequence ID" value="NZ_QUWV01000188.1"/>
</dbReference>
<dbReference type="OrthoDB" id="5295703at2"/>